<dbReference type="PROSITE" id="PS50885">
    <property type="entry name" value="HAMP"/>
    <property type="match status" value="1"/>
</dbReference>
<dbReference type="Pfam" id="PF00672">
    <property type="entry name" value="HAMP"/>
    <property type="match status" value="1"/>
</dbReference>
<keyword evidence="12" id="KW-0902">Two-component regulatory system</keyword>
<dbReference type="Pfam" id="PF00512">
    <property type="entry name" value="HisKA"/>
    <property type="match status" value="1"/>
</dbReference>
<feature type="domain" description="Histidine kinase" evidence="17">
    <location>
        <begin position="340"/>
        <end position="557"/>
    </location>
</feature>
<evidence type="ECO:0000313" key="20">
    <source>
        <dbReference type="Proteomes" id="UP001546774"/>
    </source>
</evidence>
<comment type="subcellular location">
    <subcellularLocation>
        <location evidence="2">Cell membrane</location>
        <topology evidence="2">Multi-pass membrane protein</topology>
    </subcellularLocation>
</comment>
<evidence type="ECO:0000256" key="5">
    <source>
        <dbReference type="ARBA" id="ARBA00022553"/>
    </source>
</evidence>
<proteinExistence type="predicted"/>
<protein>
    <recommendedName>
        <fullName evidence="3">histidine kinase</fullName>
        <ecNumber evidence="3">2.7.13.3</ecNumber>
    </recommendedName>
</protein>
<evidence type="ECO:0000256" key="9">
    <source>
        <dbReference type="ARBA" id="ARBA00022777"/>
    </source>
</evidence>
<dbReference type="Gene3D" id="6.10.340.10">
    <property type="match status" value="1"/>
</dbReference>
<accession>A0ABV1H8E0</accession>
<evidence type="ECO:0000256" key="3">
    <source>
        <dbReference type="ARBA" id="ARBA00012438"/>
    </source>
</evidence>
<evidence type="ECO:0000256" key="6">
    <source>
        <dbReference type="ARBA" id="ARBA00022679"/>
    </source>
</evidence>
<feature type="compositionally biased region" description="Polar residues" evidence="15">
    <location>
        <begin position="140"/>
        <end position="161"/>
    </location>
</feature>
<dbReference type="EC" id="2.7.13.3" evidence="3"/>
<dbReference type="InterPro" id="IPR005467">
    <property type="entry name" value="His_kinase_dom"/>
</dbReference>
<dbReference type="InterPro" id="IPR036097">
    <property type="entry name" value="HisK_dim/P_sf"/>
</dbReference>
<evidence type="ECO:0000256" key="14">
    <source>
        <dbReference type="SAM" id="Coils"/>
    </source>
</evidence>
<keyword evidence="4" id="KW-1003">Cell membrane</keyword>
<feature type="compositionally biased region" description="Polar residues" evidence="15">
    <location>
        <begin position="120"/>
        <end position="133"/>
    </location>
</feature>
<dbReference type="InterPro" id="IPR003594">
    <property type="entry name" value="HATPase_dom"/>
</dbReference>
<dbReference type="GO" id="GO:0016301">
    <property type="term" value="F:kinase activity"/>
    <property type="evidence" value="ECO:0007669"/>
    <property type="project" value="UniProtKB-KW"/>
</dbReference>
<feature type="region of interest" description="Disordered" evidence="15">
    <location>
        <begin position="119"/>
        <end position="174"/>
    </location>
</feature>
<dbReference type="PANTHER" id="PTHR45528:SF1">
    <property type="entry name" value="SENSOR HISTIDINE KINASE CPXA"/>
    <property type="match status" value="1"/>
</dbReference>
<dbReference type="Gene3D" id="1.10.287.130">
    <property type="match status" value="1"/>
</dbReference>
<dbReference type="Proteomes" id="UP001546774">
    <property type="component" value="Unassembled WGS sequence"/>
</dbReference>
<dbReference type="SMART" id="SM00388">
    <property type="entry name" value="HisKA"/>
    <property type="match status" value="1"/>
</dbReference>
<keyword evidence="8" id="KW-0547">Nucleotide-binding</keyword>
<keyword evidence="14" id="KW-0175">Coiled coil</keyword>
<keyword evidence="13 16" id="KW-0472">Membrane</keyword>
<dbReference type="InterPro" id="IPR004358">
    <property type="entry name" value="Sig_transdc_His_kin-like_C"/>
</dbReference>
<feature type="domain" description="HAMP" evidence="18">
    <location>
        <begin position="259"/>
        <end position="311"/>
    </location>
</feature>
<reference evidence="19" key="1">
    <citation type="submission" date="2024-03" db="EMBL/GenBank/DDBJ databases">
        <title>Human intestinal bacterial collection.</title>
        <authorList>
            <person name="Pauvert C."/>
            <person name="Hitch T.C.A."/>
            <person name="Clavel T."/>
        </authorList>
    </citation>
    <scope>NUCLEOTIDE SEQUENCE [LARGE SCALE GENOMIC DNA]</scope>
    <source>
        <strain evidence="19">CLA-AA-H89B</strain>
    </source>
</reference>
<keyword evidence="5" id="KW-0597">Phosphoprotein</keyword>
<keyword evidence="7 16" id="KW-0812">Transmembrane</keyword>
<evidence type="ECO:0000256" key="8">
    <source>
        <dbReference type="ARBA" id="ARBA00022741"/>
    </source>
</evidence>
<dbReference type="SMART" id="SM00387">
    <property type="entry name" value="HATPase_c"/>
    <property type="match status" value="1"/>
</dbReference>
<keyword evidence="11 16" id="KW-1133">Transmembrane helix</keyword>
<keyword evidence="10" id="KW-0067">ATP-binding</keyword>
<dbReference type="SMART" id="SM00304">
    <property type="entry name" value="HAMP"/>
    <property type="match status" value="1"/>
</dbReference>
<feature type="transmembrane region" description="Helical" evidence="16">
    <location>
        <begin position="238"/>
        <end position="257"/>
    </location>
</feature>
<dbReference type="CDD" id="cd00082">
    <property type="entry name" value="HisKA"/>
    <property type="match status" value="1"/>
</dbReference>
<dbReference type="Gene3D" id="3.30.565.10">
    <property type="entry name" value="Histidine kinase-like ATPase, C-terminal domain"/>
    <property type="match status" value="1"/>
</dbReference>
<comment type="caution">
    <text evidence="19">The sequence shown here is derived from an EMBL/GenBank/DDBJ whole genome shotgun (WGS) entry which is preliminary data.</text>
</comment>
<evidence type="ECO:0000256" key="10">
    <source>
        <dbReference type="ARBA" id="ARBA00022840"/>
    </source>
</evidence>
<dbReference type="SUPFAM" id="SSF55874">
    <property type="entry name" value="ATPase domain of HSP90 chaperone/DNA topoisomerase II/histidine kinase"/>
    <property type="match status" value="1"/>
</dbReference>
<evidence type="ECO:0000313" key="19">
    <source>
        <dbReference type="EMBL" id="MEQ2555990.1"/>
    </source>
</evidence>
<dbReference type="EMBL" id="JBBMFS010000015">
    <property type="protein sequence ID" value="MEQ2555990.1"/>
    <property type="molecule type" value="Genomic_DNA"/>
</dbReference>
<dbReference type="SUPFAM" id="SSF47384">
    <property type="entry name" value="Homodimeric domain of signal transducing histidine kinase"/>
    <property type="match status" value="1"/>
</dbReference>
<keyword evidence="9 19" id="KW-0418">Kinase</keyword>
<dbReference type="InterPro" id="IPR003661">
    <property type="entry name" value="HisK_dim/P_dom"/>
</dbReference>
<keyword evidence="6" id="KW-0808">Transferase</keyword>
<evidence type="ECO:0000259" key="17">
    <source>
        <dbReference type="PROSITE" id="PS50109"/>
    </source>
</evidence>
<evidence type="ECO:0000256" key="16">
    <source>
        <dbReference type="SAM" id="Phobius"/>
    </source>
</evidence>
<evidence type="ECO:0000256" key="2">
    <source>
        <dbReference type="ARBA" id="ARBA00004651"/>
    </source>
</evidence>
<evidence type="ECO:0000256" key="11">
    <source>
        <dbReference type="ARBA" id="ARBA00022989"/>
    </source>
</evidence>
<dbReference type="PANTHER" id="PTHR45528">
    <property type="entry name" value="SENSOR HISTIDINE KINASE CPXA"/>
    <property type="match status" value="1"/>
</dbReference>
<evidence type="ECO:0000256" key="1">
    <source>
        <dbReference type="ARBA" id="ARBA00000085"/>
    </source>
</evidence>
<dbReference type="SUPFAM" id="SSF158472">
    <property type="entry name" value="HAMP domain-like"/>
    <property type="match status" value="1"/>
</dbReference>
<name>A0ABV1H8E0_9FIRM</name>
<feature type="coiled-coil region" evidence="14">
    <location>
        <begin position="299"/>
        <end position="333"/>
    </location>
</feature>
<dbReference type="InterPro" id="IPR036890">
    <property type="entry name" value="HATPase_C_sf"/>
</dbReference>
<dbReference type="PRINTS" id="PR00344">
    <property type="entry name" value="BCTRLSENSOR"/>
</dbReference>
<evidence type="ECO:0000256" key="7">
    <source>
        <dbReference type="ARBA" id="ARBA00022692"/>
    </source>
</evidence>
<sequence length="559" mass="62984">MGRHSIKVKITLLLTVIITSLVVLLLILNSTLSEKFYFSDKQECMLNTYSKIDQIMSDYDAGNVSESQMSDSIEQLTGSAAMSVIVVNSDWTTVYSNINGEQDMINRLLRSIFNKDVFGTSDSAPQQNSNNENVPGDMQDMSNPDNNNPDKGNLDNGSPDKNNPKNKDDVSINMSDSGIEESRDIMTQTDLYTLQKVYDNRLGDDYYELFGTLSNGDSIMLRMALQGIKDNVSISNTFITYVGIGILIIGVIAAYIFSSYITKPIQQLSDIAERMSNLDFDVKYHGKDKSEIGVLGNSMNNMSKKLEENISQLKSANKELQRDIDRKVKMEEVRTEFLSNVSHELKTPIALIQGYAEGLKEGISDDPESMDFYCGVIIDEAGKMNNMVKKLLTLNQIEFGNEELVMERFDIIELITSIVNANELRASQKGIQIEFNQRDEHIDVWSDEYKIEEVVTNYITNAINHCDFENRIEVSVERIGDDVRVHVFNTGKNIPEEDIPNIWQKFYKVDKARTREYGGNGIGLSIVKAIMDSYGKGFGVINKSNGVEFWFDLDGKAMV</sequence>
<gene>
    <name evidence="19" type="ORF">WMO37_13415</name>
</gene>
<dbReference type="CDD" id="cd06225">
    <property type="entry name" value="HAMP"/>
    <property type="match status" value="1"/>
</dbReference>
<evidence type="ECO:0000256" key="12">
    <source>
        <dbReference type="ARBA" id="ARBA00023012"/>
    </source>
</evidence>
<keyword evidence="20" id="KW-1185">Reference proteome</keyword>
<dbReference type="InterPro" id="IPR003660">
    <property type="entry name" value="HAMP_dom"/>
</dbReference>
<comment type="catalytic activity">
    <reaction evidence="1">
        <text>ATP + protein L-histidine = ADP + protein N-phospho-L-histidine.</text>
        <dbReference type="EC" id="2.7.13.3"/>
    </reaction>
</comment>
<dbReference type="Pfam" id="PF02518">
    <property type="entry name" value="HATPase_c"/>
    <property type="match status" value="1"/>
</dbReference>
<dbReference type="InterPro" id="IPR050398">
    <property type="entry name" value="HssS/ArlS-like"/>
</dbReference>
<organism evidence="19 20">
    <name type="scientific">Lachnospira intestinalis</name>
    <dbReference type="NCBI Taxonomy" id="3133158"/>
    <lineage>
        <taxon>Bacteria</taxon>
        <taxon>Bacillati</taxon>
        <taxon>Bacillota</taxon>
        <taxon>Clostridia</taxon>
        <taxon>Lachnospirales</taxon>
        <taxon>Lachnospiraceae</taxon>
        <taxon>Lachnospira</taxon>
    </lineage>
</organism>
<evidence type="ECO:0000259" key="18">
    <source>
        <dbReference type="PROSITE" id="PS50885"/>
    </source>
</evidence>
<dbReference type="PROSITE" id="PS50109">
    <property type="entry name" value="HIS_KIN"/>
    <property type="match status" value="1"/>
</dbReference>
<evidence type="ECO:0000256" key="15">
    <source>
        <dbReference type="SAM" id="MobiDB-lite"/>
    </source>
</evidence>
<evidence type="ECO:0000256" key="13">
    <source>
        <dbReference type="ARBA" id="ARBA00023136"/>
    </source>
</evidence>
<evidence type="ECO:0000256" key="4">
    <source>
        <dbReference type="ARBA" id="ARBA00022475"/>
    </source>
</evidence>